<dbReference type="SUPFAM" id="SSF55961">
    <property type="entry name" value="Bet v1-like"/>
    <property type="match status" value="1"/>
</dbReference>
<proteinExistence type="predicted"/>
<organism evidence="3 4">
    <name type="scientific">Marinobacter koreensis</name>
    <dbReference type="NCBI Taxonomy" id="335974"/>
    <lineage>
        <taxon>Bacteria</taxon>
        <taxon>Pseudomonadati</taxon>
        <taxon>Pseudomonadota</taxon>
        <taxon>Gammaproteobacteria</taxon>
        <taxon>Pseudomonadales</taxon>
        <taxon>Marinobacteraceae</taxon>
        <taxon>Marinobacter</taxon>
    </lineage>
</organism>
<dbReference type="InterPro" id="IPR028347">
    <property type="entry name" value="START_dom_prot"/>
</dbReference>
<reference evidence="4" key="1">
    <citation type="journal article" date="2019" name="Int. J. Syst. Evol. Microbiol.">
        <title>The Global Catalogue of Microorganisms (GCM) 10K type strain sequencing project: providing services to taxonomists for standard genome sequencing and annotation.</title>
        <authorList>
            <consortium name="The Broad Institute Genomics Platform"/>
            <consortium name="The Broad Institute Genome Sequencing Center for Infectious Disease"/>
            <person name="Wu L."/>
            <person name="Ma J."/>
        </authorList>
    </citation>
    <scope>NUCLEOTIDE SEQUENCE [LARGE SCALE GENOMIC DNA]</scope>
    <source>
        <strain evidence="4">CGMCC 4.1799</strain>
    </source>
</reference>
<dbReference type="InterPro" id="IPR002913">
    <property type="entry name" value="START_lipid-bd_dom"/>
</dbReference>
<evidence type="ECO:0000313" key="4">
    <source>
        <dbReference type="Proteomes" id="UP001596055"/>
    </source>
</evidence>
<dbReference type="InterPro" id="IPR023393">
    <property type="entry name" value="START-like_dom_sf"/>
</dbReference>
<dbReference type="RefSeq" id="WP_248159939.1">
    <property type="nucleotide sequence ID" value="NZ_JAKZAJ010000005.1"/>
</dbReference>
<evidence type="ECO:0000313" key="3">
    <source>
        <dbReference type="EMBL" id="MFC5545859.1"/>
    </source>
</evidence>
<feature type="signal peptide" evidence="1">
    <location>
        <begin position="1"/>
        <end position="33"/>
    </location>
</feature>
<dbReference type="InterPro" id="IPR051213">
    <property type="entry name" value="START_lipid_transfer"/>
</dbReference>
<dbReference type="Proteomes" id="UP001596055">
    <property type="component" value="Unassembled WGS sequence"/>
</dbReference>
<sequence>MMRSTARGWTGQIFRHVMLVTLTLLSASSAALAQSPLPDENQADWQLQTETDNIRIYTTKQPGSTFEAFKAVAVLDAPIENLMAVMINPRSCVEWVYNCSESYGFGEGDFHDRFAYSVNDMPWPVTDRDYVLRIRTRGDHDSGEIVMDLNATPDQRAESSGRVRVDQSDTLYRFIPEGGKTRMIWIQHTNPNGALPGWLVNSLLVDIPVRSMEALEEVAQKPRYQGFRLVWDKQGHLAGVEKSVPQGGDGSDNSR</sequence>
<feature type="domain" description="START" evidence="2">
    <location>
        <begin position="45"/>
        <end position="224"/>
    </location>
</feature>
<dbReference type="PANTHER" id="PTHR19308:SF14">
    <property type="entry name" value="START DOMAIN-CONTAINING PROTEIN"/>
    <property type="match status" value="1"/>
</dbReference>
<dbReference type="Pfam" id="PF01852">
    <property type="entry name" value="START"/>
    <property type="match status" value="1"/>
</dbReference>
<protein>
    <submittedName>
        <fullName evidence="3">START domain-containing protein</fullName>
    </submittedName>
</protein>
<comment type="caution">
    <text evidence="3">The sequence shown here is derived from an EMBL/GenBank/DDBJ whole genome shotgun (WGS) entry which is preliminary data.</text>
</comment>
<gene>
    <name evidence="3" type="ORF">ACFPQA_12405</name>
</gene>
<keyword evidence="1" id="KW-0732">Signal</keyword>
<dbReference type="PIRSF" id="PIRSF039033">
    <property type="entry name" value="START_dom"/>
    <property type="match status" value="1"/>
</dbReference>
<accession>A0ABW0RNT0</accession>
<dbReference type="CDD" id="cd08876">
    <property type="entry name" value="START_1"/>
    <property type="match status" value="1"/>
</dbReference>
<keyword evidence="4" id="KW-1185">Reference proteome</keyword>
<dbReference type="Gene3D" id="3.30.530.20">
    <property type="match status" value="1"/>
</dbReference>
<name>A0ABW0RNT0_9GAMM</name>
<evidence type="ECO:0000256" key="1">
    <source>
        <dbReference type="SAM" id="SignalP"/>
    </source>
</evidence>
<dbReference type="EMBL" id="JBHSNL010000004">
    <property type="protein sequence ID" value="MFC5545859.1"/>
    <property type="molecule type" value="Genomic_DNA"/>
</dbReference>
<evidence type="ECO:0000259" key="2">
    <source>
        <dbReference type="PROSITE" id="PS50848"/>
    </source>
</evidence>
<feature type="chain" id="PRO_5047225628" evidence="1">
    <location>
        <begin position="34"/>
        <end position="255"/>
    </location>
</feature>
<dbReference type="PROSITE" id="PS50848">
    <property type="entry name" value="START"/>
    <property type="match status" value="1"/>
</dbReference>
<dbReference type="PANTHER" id="PTHR19308">
    <property type="entry name" value="PHOSPHATIDYLCHOLINE TRANSFER PROTEIN"/>
    <property type="match status" value="1"/>
</dbReference>